<evidence type="ECO:0000313" key="7">
    <source>
        <dbReference type="EMBL" id="HBH1541901.1"/>
    </source>
</evidence>
<reference evidence="7" key="3">
    <citation type="journal article" date="2018" name="Genome Biol.">
        <title>SKESA: strategic k-mer extension for scrupulous assemblies.</title>
        <authorList>
            <person name="Souvorov A."/>
            <person name="Agarwala R."/>
            <person name="Lipman D.J."/>
        </authorList>
    </citation>
    <scope>NUCLEOTIDE SEQUENCE</scope>
    <source>
        <strain evidence="7">HN1000</strain>
    </source>
</reference>
<dbReference type="GO" id="GO:0016787">
    <property type="term" value="F:hydrolase activity"/>
    <property type="evidence" value="ECO:0007669"/>
    <property type="project" value="UniProtKB-KW"/>
</dbReference>
<keyword evidence="1" id="KW-0479">Metal-binding</keyword>
<evidence type="ECO:0000313" key="6">
    <source>
        <dbReference type="EMBL" id="CDT09758.1"/>
    </source>
</evidence>
<keyword evidence="4" id="KW-0560">Oxidoreductase</keyword>
<reference evidence="7" key="4">
    <citation type="submission" date="2021-06" db="EMBL/GenBank/DDBJ databases">
        <authorList>
            <consortium name="NCBI Pathogen Detection Project"/>
        </authorList>
    </citation>
    <scope>NUCLEOTIDE SEQUENCE</scope>
    <source>
        <strain evidence="7">HN1000</strain>
    </source>
</reference>
<protein>
    <submittedName>
        <fullName evidence="8 9">Reductive dehalogenase</fullName>
        <ecNumber evidence="8 9">3.8.1.-</ecNumber>
    </submittedName>
    <submittedName>
        <fullName evidence="7">4Fe-4S ferredoxin</fullName>
    </submittedName>
    <submittedName>
        <fullName evidence="5">Putative 4Fe-4S binding protein putative ferredoxin putative dehydrogenase putative reductase</fullName>
    </submittedName>
    <submittedName>
        <fullName evidence="4">Reductive dehalogenase subfamily</fullName>
        <ecNumber evidence="4">1.97.1.-</ecNumber>
    </submittedName>
</protein>
<evidence type="ECO:0000313" key="9">
    <source>
        <dbReference type="EMBL" id="VHX94015.1"/>
    </source>
</evidence>
<dbReference type="EMBL" id="LK932401">
    <property type="protein sequence ID" value="CDS87230.1"/>
    <property type="molecule type" value="Genomic_DNA"/>
</dbReference>
<evidence type="ECO:0000256" key="1">
    <source>
        <dbReference type="ARBA" id="ARBA00022723"/>
    </source>
</evidence>
<keyword evidence="8" id="KW-0378">Hydrolase</keyword>
<dbReference type="PANTHER" id="PTHR42827:SF1">
    <property type="entry name" value="IRON-SULFUR CLUSTER-BINDING PROTEIN"/>
    <property type="match status" value="1"/>
</dbReference>
<keyword evidence="3" id="KW-0411">Iron-sulfur</keyword>
<proteinExistence type="predicted"/>
<dbReference type="InterPro" id="IPR017900">
    <property type="entry name" value="4Fe4S_Fe_S_CS"/>
</dbReference>
<dbReference type="EMBL" id="DAEPXK010000010">
    <property type="protein sequence ID" value="HBH1541901.1"/>
    <property type="molecule type" value="Genomic_DNA"/>
</dbReference>
<evidence type="ECO:0000256" key="2">
    <source>
        <dbReference type="ARBA" id="ARBA00023004"/>
    </source>
</evidence>
<evidence type="ECO:0000256" key="3">
    <source>
        <dbReference type="ARBA" id="ARBA00023014"/>
    </source>
</evidence>
<accession>A0A031WE90</accession>
<evidence type="ECO:0000313" key="8">
    <source>
        <dbReference type="EMBL" id="SJR95453.1"/>
    </source>
</evidence>
<dbReference type="EMBL" id="CAAJVP010000001">
    <property type="protein sequence ID" value="VHX94015.1"/>
    <property type="molecule type" value="Genomic_DNA"/>
</dbReference>
<dbReference type="GO" id="GO:0046872">
    <property type="term" value="F:metal ion binding"/>
    <property type="evidence" value="ECO:0007669"/>
    <property type="project" value="UniProtKB-KW"/>
</dbReference>
<dbReference type="EC" id="3.8.1.-" evidence="8 9"/>
<dbReference type="PANTHER" id="PTHR42827">
    <property type="entry name" value="IRON-SULFUR CLUSTER-BINDING PROTEIN-RELATED"/>
    <property type="match status" value="1"/>
</dbReference>
<evidence type="ECO:0000313" key="10">
    <source>
        <dbReference type="Proteomes" id="UP000189137"/>
    </source>
</evidence>
<dbReference type="PATRIC" id="fig|1496.1373.peg.1411"/>
<evidence type="ECO:0000313" key="4">
    <source>
        <dbReference type="EMBL" id="CDS87230.1"/>
    </source>
</evidence>
<evidence type="ECO:0000313" key="11">
    <source>
        <dbReference type="Proteomes" id="UP000372533"/>
    </source>
</evidence>
<keyword evidence="2" id="KW-0408">Iron</keyword>
<dbReference type="EMBL" id="LK932517">
    <property type="protein sequence ID" value="CDS87916.1"/>
    <property type="molecule type" value="Genomic_DNA"/>
</dbReference>
<reference evidence="8 10" key="2">
    <citation type="submission" date="2017-02" db="EMBL/GenBank/DDBJ databases">
        <authorList>
            <consortium name="Pathogen Informatics"/>
        </authorList>
    </citation>
    <scope>NUCLEOTIDE SEQUENCE [LARGE SCALE GENOMIC DNA]</scope>
    <source>
        <strain evidence="9">Tl291</strain>
        <strain evidence="11">tl291</strain>
        <strain evidence="8 10">VRECD0157</strain>
    </source>
</reference>
<dbReference type="EC" id="1.97.1.-" evidence="4"/>
<dbReference type="RefSeq" id="WP_009889925.1">
    <property type="nucleotide sequence ID" value="NZ_AP031492.1"/>
</dbReference>
<gene>
    <name evidence="8" type="primary">cprA</name>
    <name evidence="6" type="ORF">BN1095_310034</name>
    <name evidence="5" type="ORF">BN1096_630099</name>
    <name evidence="4" type="ORF">BN1097_620095</name>
    <name evidence="7" type="ORF">KRM00_001377</name>
    <name evidence="9" type="ORF">SAMEA1402366_00368</name>
    <name evidence="8" type="ORF">SAMEA3375112_00827</name>
</gene>
<dbReference type="Proteomes" id="UP000878956">
    <property type="component" value="Unassembled WGS sequence"/>
</dbReference>
<reference evidence="4" key="1">
    <citation type="submission" date="2014-07" db="EMBL/GenBank/DDBJ databases">
        <authorList>
            <person name="Monot Marc"/>
        </authorList>
    </citation>
    <scope>NUCLEOTIDE SEQUENCE</scope>
    <source>
        <strain evidence="6">7032989</strain>
        <strain evidence="4">7032994</strain>
    </source>
</reference>
<evidence type="ECO:0000313" key="5">
    <source>
        <dbReference type="EMBL" id="CDS87916.1"/>
    </source>
</evidence>
<dbReference type="Proteomes" id="UP000189137">
    <property type="component" value="Unassembled WGS sequence"/>
</dbReference>
<dbReference type="Gene3D" id="3.30.70.20">
    <property type="match status" value="1"/>
</dbReference>
<dbReference type="GeneID" id="66354344"/>
<sequence length="354" mass="40324">MKRVDERNTMFARANYKKDSTAYNDYYKKNPDKKEIDDSIRNRPNLCSEGTMTYNELNSPMASSAFDFLSDIKSLCEGKVSDTKVDVDAKSMTKKIKGLAKQYGASVVGITKLKDYHIYTNRGRHEENYGEEINLTHKYAIVFGCEMDKEMINRAPMICEVIETSKCYVDASIVGMILSYYIRNLGYDARNHMDANYLVMPVFIARDAGLGDIGRNAILTNKDYGSRLRLGVVTTDIPLLEDEYVDFGLEDFCKVCKKCSFNCPSHSLSNDIKIGDDGKYNWVIEHETCYIKWRYLGTDCGMCISACPFSQNLETIKNTTSFKGNNELIQKALDEYTSKFGKRIFIPGNPSWLK</sequence>
<dbReference type="EMBL" id="FUPS01000002">
    <property type="protein sequence ID" value="SJR95453.1"/>
    <property type="molecule type" value="Genomic_DNA"/>
</dbReference>
<dbReference type="EMBL" id="LK932972">
    <property type="protein sequence ID" value="CDT09758.1"/>
    <property type="molecule type" value="Genomic_DNA"/>
</dbReference>
<dbReference type="AlphaFoldDB" id="A0A031WE90"/>
<dbReference type="GO" id="GO:0051536">
    <property type="term" value="F:iron-sulfur cluster binding"/>
    <property type="evidence" value="ECO:0007669"/>
    <property type="project" value="UniProtKB-KW"/>
</dbReference>
<dbReference type="GO" id="GO:0016491">
    <property type="term" value="F:oxidoreductase activity"/>
    <property type="evidence" value="ECO:0007669"/>
    <property type="project" value="UniProtKB-KW"/>
</dbReference>
<dbReference type="Proteomes" id="UP000372533">
    <property type="component" value="Unassembled WGS sequence"/>
</dbReference>
<dbReference type="PROSITE" id="PS00198">
    <property type="entry name" value="4FE4S_FER_1"/>
    <property type="match status" value="1"/>
</dbReference>
<name>A0A031WE90_CLODI</name>
<dbReference type="SUPFAM" id="SSF54862">
    <property type="entry name" value="4Fe-4S ferredoxins"/>
    <property type="match status" value="1"/>
</dbReference>
<organism evidence="4">
    <name type="scientific">Clostridioides difficile</name>
    <name type="common">Peptoclostridium difficile</name>
    <dbReference type="NCBI Taxonomy" id="1496"/>
    <lineage>
        <taxon>Bacteria</taxon>
        <taxon>Bacillati</taxon>
        <taxon>Bacillota</taxon>
        <taxon>Clostridia</taxon>
        <taxon>Peptostreptococcales</taxon>
        <taxon>Peptostreptococcaceae</taxon>
        <taxon>Clostridioides</taxon>
    </lineage>
</organism>